<gene>
    <name evidence="4" type="ORF">BECKDK2373B_GA0170837_12234</name>
    <name evidence="3" type="ORF">BECKDK2373C_GA0170839_11703</name>
</gene>
<sequence>MHEFQLIGAFFSGKGARRDDVLLGVGDDAALLQVPAMEGKEPEIVTAMATLRPPPEVGPVYPGPDRLPEKETPEFLGRRALGMCLRHLKASGAVPAWATLALTLPEADEAWLRRFSASLGKIARRARVSLVGGDTTRGALSITVVVNGLRAGRPDS</sequence>
<dbReference type="EMBL" id="CAADEY010000170">
    <property type="protein sequence ID" value="VFJ67780.1"/>
    <property type="molecule type" value="Genomic_DNA"/>
</dbReference>
<evidence type="ECO:0000259" key="2">
    <source>
        <dbReference type="Pfam" id="PF00586"/>
    </source>
</evidence>
<dbReference type="InterPro" id="IPR006283">
    <property type="entry name" value="ThiL-like"/>
</dbReference>
<dbReference type="Pfam" id="PF00586">
    <property type="entry name" value="AIRS"/>
    <property type="match status" value="1"/>
</dbReference>
<dbReference type="PANTHER" id="PTHR30270">
    <property type="entry name" value="THIAMINE-MONOPHOSPHATE KINASE"/>
    <property type="match status" value="1"/>
</dbReference>
<dbReference type="GO" id="GO:0009228">
    <property type="term" value="P:thiamine biosynthetic process"/>
    <property type="evidence" value="ECO:0007669"/>
    <property type="project" value="UniProtKB-KW"/>
</dbReference>
<proteinExistence type="predicted"/>
<dbReference type="AlphaFoldDB" id="A0A450TK38"/>
<keyword evidence="1" id="KW-0784">Thiamine biosynthesis</keyword>
<dbReference type="Gene3D" id="3.30.1330.10">
    <property type="entry name" value="PurM-like, N-terminal domain"/>
    <property type="match status" value="1"/>
</dbReference>
<dbReference type="EMBL" id="CAADEX010000223">
    <property type="protein sequence ID" value="VFJ68804.1"/>
    <property type="molecule type" value="Genomic_DNA"/>
</dbReference>
<evidence type="ECO:0000256" key="1">
    <source>
        <dbReference type="ARBA" id="ARBA00022977"/>
    </source>
</evidence>
<accession>A0A450TK38</accession>
<organism evidence="3">
    <name type="scientific">Candidatus Kentrum sp. DK</name>
    <dbReference type="NCBI Taxonomy" id="2126562"/>
    <lineage>
        <taxon>Bacteria</taxon>
        <taxon>Pseudomonadati</taxon>
        <taxon>Pseudomonadota</taxon>
        <taxon>Gammaproteobacteria</taxon>
        <taxon>Candidatus Kentrum</taxon>
    </lineage>
</organism>
<evidence type="ECO:0000313" key="3">
    <source>
        <dbReference type="EMBL" id="VFJ67780.1"/>
    </source>
</evidence>
<dbReference type="SUPFAM" id="SSF55326">
    <property type="entry name" value="PurM N-terminal domain-like"/>
    <property type="match status" value="1"/>
</dbReference>
<name>A0A450TK38_9GAMM</name>
<evidence type="ECO:0000313" key="4">
    <source>
        <dbReference type="EMBL" id="VFJ68804.1"/>
    </source>
</evidence>
<dbReference type="PANTHER" id="PTHR30270:SF0">
    <property type="entry name" value="THIAMINE-MONOPHOSPHATE KINASE"/>
    <property type="match status" value="1"/>
</dbReference>
<dbReference type="InterPro" id="IPR036921">
    <property type="entry name" value="PurM-like_N_sf"/>
</dbReference>
<dbReference type="InterPro" id="IPR016188">
    <property type="entry name" value="PurM-like_N"/>
</dbReference>
<feature type="domain" description="PurM-like N-terminal" evidence="2">
    <location>
        <begin position="26"/>
        <end position="148"/>
    </location>
</feature>
<dbReference type="GO" id="GO:0009030">
    <property type="term" value="F:thiamine-phosphate kinase activity"/>
    <property type="evidence" value="ECO:0007669"/>
    <property type="project" value="InterPro"/>
</dbReference>
<protein>
    <submittedName>
        <fullName evidence="3">AIR synthase related protein, N-terminal domain</fullName>
    </submittedName>
</protein>
<reference evidence="3" key="1">
    <citation type="submission" date="2019-02" db="EMBL/GenBank/DDBJ databases">
        <authorList>
            <person name="Gruber-Vodicka R. H."/>
            <person name="Seah K. B. B."/>
        </authorList>
    </citation>
    <scope>NUCLEOTIDE SEQUENCE</scope>
    <source>
        <strain evidence="3">BECK_DK161</strain>
        <strain evidence="4">BECK_DK47</strain>
    </source>
</reference>